<name>A0A5C3KQF1_COPMA</name>
<dbReference type="OrthoDB" id="10253254at2759"/>
<dbReference type="GO" id="GO:0006397">
    <property type="term" value="P:mRNA processing"/>
    <property type="evidence" value="ECO:0007669"/>
    <property type="project" value="UniProtKB-KW"/>
</dbReference>
<dbReference type="GO" id="GO:0003723">
    <property type="term" value="F:RNA binding"/>
    <property type="evidence" value="ECO:0007669"/>
    <property type="project" value="TreeGrafter"/>
</dbReference>
<dbReference type="InterPro" id="IPR003593">
    <property type="entry name" value="AAA+_ATPase"/>
</dbReference>
<keyword evidence="5" id="KW-0347">Helicase</keyword>
<evidence type="ECO:0000313" key="11">
    <source>
        <dbReference type="EMBL" id="TFK22771.1"/>
    </source>
</evidence>
<dbReference type="PANTHER" id="PTHR18934">
    <property type="entry name" value="ATP-DEPENDENT RNA HELICASE"/>
    <property type="match status" value="1"/>
</dbReference>
<dbReference type="Proteomes" id="UP000307440">
    <property type="component" value="Unassembled WGS sequence"/>
</dbReference>
<accession>A0A5C3KQF1</accession>
<dbReference type="FunFam" id="3.40.50.300:FF:000615">
    <property type="entry name" value="pre-mRNA-splicing factor ATP-dependent RNA helicase DEAH7"/>
    <property type="match status" value="1"/>
</dbReference>
<dbReference type="GO" id="GO:0005524">
    <property type="term" value="F:ATP binding"/>
    <property type="evidence" value="ECO:0007669"/>
    <property type="project" value="UniProtKB-KW"/>
</dbReference>
<dbReference type="InterPro" id="IPR014001">
    <property type="entry name" value="Helicase_ATP-bd"/>
</dbReference>
<dbReference type="InterPro" id="IPR002464">
    <property type="entry name" value="DNA/RNA_helicase_DEAH_CS"/>
</dbReference>
<evidence type="ECO:0000313" key="12">
    <source>
        <dbReference type="Proteomes" id="UP000307440"/>
    </source>
</evidence>
<evidence type="ECO:0000256" key="5">
    <source>
        <dbReference type="ARBA" id="ARBA00022806"/>
    </source>
</evidence>
<dbReference type="PROSITE" id="PS51192">
    <property type="entry name" value="HELICASE_ATP_BIND_1"/>
    <property type="match status" value="1"/>
</dbReference>
<keyword evidence="2" id="KW-0507">mRNA processing</keyword>
<dbReference type="AlphaFoldDB" id="A0A5C3KQF1"/>
<dbReference type="InterPro" id="IPR027417">
    <property type="entry name" value="P-loop_NTPase"/>
</dbReference>
<dbReference type="SMART" id="SM00382">
    <property type="entry name" value="AAA"/>
    <property type="match status" value="1"/>
</dbReference>
<dbReference type="PANTHER" id="PTHR18934:SF109">
    <property type="entry name" value="ATP-DEPENDENT RNA HELICASE DHX15 HOMOLOG"/>
    <property type="match status" value="1"/>
</dbReference>
<dbReference type="SUPFAM" id="SSF52540">
    <property type="entry name" value="P-loop containing nucleoside triphosphate hydrolases"/>
    <property type="match status" value="1"/>
</dbReference>
<sequence length="303" mass="33775">MDIETNPFTGVAYSARYRNILETRKALSAFQQMNRFLAVYNKNQIVIIVGETGCGKTTQIPQIIAYSDLPHLRGKIIGCTQPRRVAAMSVAQRVAEEMDVKLGKQVGYSIRFEDVTDPKTTFLKYMTDGLLLREAMTDPELRKYSTIVLDEAHERTLSTDILMSLLKTLVQRRKDLKIVIMSATLDATKFQKYFSTVDGVQGALPVPILKIRGRTHPVEVFYTAEPEPDYFEAAIRTALSIHRAEGPGDILIFQGRLALSSAYPFTRHSLPNNSNACSSRHLAPPMGRSLGRSLSAPTSPKPV</sequence>
<dbReference type="STRING" id="230819.A0A5C3KQF1"/>
<dbReference type="GO" id="GO:0016787">
    <property type="term" value="F:hydrolase activity"/>
    <property type="evidence" value="ECO:0007669"/>
    <property type="project" value="UniProtKB-KW"/>
</dbReference>
<feature type="domain" description="Helicase ATP-binding" evidence="10">
    <location>
        <begin position="37"/>
        <end position="203"/>
    </location>
</feature>
<protein>
    <recommendedName>
        <fullName evidence="1">RNA helicase</fullName>
        <ecNumber evidence="1">3.6.4.13</ecNumber>
    </recommendedName>
</protein>
<evidence type="ECO:0000256" key="7">
    <source>
        <dbReference type="ARBA" id="ARBA00023187"/>
    </source>
</evidence>
<dbReference type="GO" id="GO:0003724">
    <property type="term" value="F:RNA helicase activity"/>
    <property type="evidence" value="ECO:0007669"/>
    <property type="project" value="UniProtKB-EC"/>
</dbReference>
<evidence type="ECO:0000256" key="1">
    <source>
        <dbReference type="ARBA" id="ARBA00012552"/>
    </source>
</evidence>
<keyword evidence="3" id="KW-0547">Nucleotide-binding</keyword>
<dbReference type="InterPro" id="IPR011545">
    <property type="entry name" value="DEAD/DEAH_box_helicase_dom"/>
</dbReference>
<evidence type="ECO:0000256" key="6">
    <source>
        <dbReference type="ARBA" id="ARBA00022840"/>
    </source>
</evidence>
<gene>
    <name evidence="11" type="ORF">FA15DRAFT_502964</name>
</gene>
<dbReference type="GO" id="GO:0005681">
    <property type="term" value="C:spliceosomal complex"/>
    <property type="evidence" value="ECO:0007669"/>
    <property type="project" value="TreeGrafter"/>
</dbReference>
<dbReference type="Gene3D" id="3.40.50.300">
    <property type="entry name" value="P-loop containing nucleotide triphosphate hydrolases"/>
    <property type="match status" value="2"/>
</dbReference>
<feature type="region of interest" description="Disordered" evidence="9">
    <location>
        <begin position="274"/>
        <end position="303"/>
    </location>
</feature>
<keyword evidence="4 11" id="KW-0378">Hydrolase</keyword>
<dbReference type="GO" id="GO:0008380">
    <property type="term" value="P:RNA splicing"/>
    <property type="evidence" value="ECO:0007669"/>
    <property type="project" value="UniProtKB-KW"/>
</dbReference>
<evidence type="ECO:0000256" key="8">
    <source>
        <dbReference type="ARBA" id="ARBA00047984"/>
    </source>
</evidence>
<keyword evidence="6" id="KW-0067">ATP-binding</keyword>
<dbReference type="EC" id="3.6.4.13" evidence="1"/>
<keyword evidence="7" id="KW-0508">mRNA splicing</keyword>
<proteinExistence type="predicted"/>
<dbReference type="Pfam" id="PF00270">
    <property type="entry name" value="DEAD"/>
    <property type="match status" value="1"/>
</dbReference>
<comment type="catalytic activity">
    <reaction evidence="8">
        <text>ATP + H2O = ADP + phosphate + H(+)</text>
        <dbReference type="Rhea" id="RHEA:13065"/>
        <dbReference type="ChEBI" id="CHEBI:15377"/>
        <dbReference type="ChEBI" id="CHEBI:15378"/>
        <dbReference type="ChEBI" id="CHEBI:30616"/>
        <dbReference type="ChEBI" id="CHEBI:43474"/>
        <dbReference type="ChEBI" id="CHEBI:456216"/>
        <dbReference type="EC" id="3.6.4.13"/>
    </reaction>
</comment>
<evidence type="ECO:0000256" key="9">
    <source>
        <dbReference type="SAM" id="MobiDB-lite"/>
    </source>
</evidence>
<dbReference type="EMBL" id="ML210233">
    <property type="protein sequence ID" value="TFK22771.1"/>
    <property type="molecule type" value="Genomic_DNA"/>
</dbReference>
<evidence type="ECO:0000256" key="2">
    <source>
        <dbReference type="ARBA" id="ARBA00022664"/>
    </source>
</evidence>
<reference evidence="11 12" key="1">
    <citation type="journal article" date="2019" name="Nat. Ecol. Evol.">
        <title>Megaphylogeny resolves global patterns of mushroom evolution.</title>
        <authorList>
            <person name="Varga T."/>
            <person name="Krizsan K."/>
            <person name="Foldi C."/>
            <person name="Dima B."/>
            <person name="Sanchez-Garcia M."/>
            <person name="Sanchez-Ramirez S."/>
            <person name="Szollosi G.J."/>
            <person name="Szarkandi J.G."/>
            <person name="Papp V."/>
            <person name="Albert L."/>
            <person name="Andreopoulos W."/>
            <person name="Angelini C."/>
            <person name="Antonin V."/>
            <person name="Barry K.W."/>
            <person name="Bougher N.L."/>
            <person name="Buchanan P."/>
            <person name="Buyck B."/>
            <person name="Bense V."/>
            <person name="Catcheside P."/>
            <person name="Chovatia M."/>
            <person name="Cooper J."/>
            <person name="Damon W."/>
            <person name="Desjardin D."/>
            <person name="Finy P."/>
            <person name="Geml J."/>
            <person name="Haridas S."/>
            <person name="Hughes K."/>
            <person name="Justo A."/>
            <person name="Karasinski D."/>
            <person name="Kautmanova I."/>
            <person name="Kiss B."/>
            <person name="Kocsube S."/>
            <person name="Kotiranta H."/>
            <person name="LaButti K.M."/>
            <person name="Lechner B.E."/>
            <person name="Liimatainen K."/>
            <person name="Lipzen A."/>
            <person name="Lukacs Z."/>
            <person name="Mihaltcheva S."/>
            <person name="Morgado L.N."/>
            <person name="Niskanen T."/>
            <person name="Noordeloos M.E."/>
            <person name="Ohm R.A."/>
            <person name="Ortiz-Santana B."/>
            <person name="Ovrebo C."/>
            <person name="Racz N."/>
            <person name="Riley R."/>
            <person name="Savchenko A."/>
            <person name="Shiryaev A."/>
            <person name="Soop K."/>
            <person name="Spirin V."/>
            <person name="Szebenyi C."/>
            <person name="Tomsovsky M."/>
            <person name="Tulloss R.E."/>
            <person name="Uehling J."/>
            <person name="Grigoriev I.V."/>
            <person name="Vagvolgyi C."/>
            <person name="Papp T."/>
            <person name="Martin F.M."/>
            <person name="Miettinen O."/>
            <person name="Hibbett D.S."/>
            <person name="Nagy L.G."/>
        </authorList>
    </citation>
    <scope>NUCLEOTIDE SEQUENCE [LARGE SCALE GENOMIC DNA]</scope>
    <source>
        <strain evidence="11 12">CBS 121175</strain>
    </source>
</reference>
<keyword evidence="12" id="KW-1185">Reference proteome</keyword>
<evidence type="ECO:0000259" key="10">
    <source>
        <dbReference type="PROSITE" id="PS51192"/>
    </source>
</evidence>
<evidence type="ECO:0000256" key="3">
    <source>
        <dbReference type="ARBA" id="ARBA00022741"/>
    </source>
</evidence>
<dbReference type="SMART" id="SM00487">
    <property type="entry name" value="DEXDc"/>
    <property type="match status" value="1"/>
</dbReference>
<dbReference type="PROSITE" id="PS00690">
    <property type="entry name" value="DEAH_ATP_HELICASE"/>
    <property type="match status" value="1"/>
</dbReference>
<evidence type="ECO:0000256" key="4">
    <source>
        <dbReference type="ARBA" id="ARBA00022801"/>
    </source>
</evidence>
<organism evidence="11 12">
    <name type="scientific">Coprinopsis marcescibilis</name>
    <name type="common">Agaric fungus</name>
    <name type="synonym">Psathyrella marcescibilis</name>
    <dbReference type="NCBI Taxonomy" id="230819"/>
    <lineage>
        <taxon>Eukaryota</taxon>
        <taxon>Fungi</taxon>
        <taxon>Dikarya</taxon>
        <taxon>Basidiomycota</taxon>
        <taxon>Agaricomycotina</taxon>
        <taxon>Agaricomycetes</taxon>
        <taxon>Agaricomycetidae</taxon>
        <taxon>Agaricales</taxon>
        <taxon>Agaricineae</taxon>
        <taxon>Psathyrellaceae</taxon>
        <taxon>Coprinopsis</taxon>
    </lineage>
</organism>